<dbReference type="PROSITE" id="PS50026">
    <property type="entry name" value="EGF_3"/>
    <property type="match status" value="2"/>
</dbReference>
<dbReference type="InterPro" id="IPR008979">
    <property type="entry name" value="Galactose-bd-like_sf"/>
</dbReference>
<dbReference type="GO" id="GO:0016020">
    <property type="term" value="C:membrane"/>
    <property type="evidence" value="ECO:0007669"/>
    <property type="project" value="UniProtKB-SubCell"/>
</dbReference>
<evidence type="ECO:0000259" key="15">
    <source>
        <dbReference type="PROSITE" id="PS50026"/>
    </source>
</evidence>
<dbReference type="SMART" id="SM00282">
    <property type="entry name" value="LamG"/>
    <property type="match status" value="4"/>
</dbReference>
<evidence type="ECO:0000256" key="10">
    <source>
        <dbReference type="PROSITE-ProRule" id="PRU00076"/>
    </source>
</evidence>
<keyword evidence="6" id="KW-0677">Repeat</keyword>
<accession>A0AA47P4V1</accession>
<dbReference type="PROSITE" id="PS50022">
    <property type="entry name" value="FA58C_3"/>
    <property type="match status" value="1"/>
</dbReference>
<feature type="domain" description="Fibrinogen C-terminal" evidence="16">
    <location>
        <begin position="640"/>
        <end position="692"/>
    </location>
</feature>
<sequence>MQQAARRAAANRREMWNNCNSPLVSMLPQASFQSSSQSSIRNAPYNAKLNRREGAGGWSPLVTDREPWFQLDLRDRMEVTAVATQGRYDSSDWVSGYLLLYSDTGRAWKQYQQEDGVGRLLGNMNSDAVVQNKLSHSIRTRFLRLLPLDWNPSGWLGLRVEVYGCAYSESVSTALSSCYGTHTKSDVADFDGRSSLLYRFNQKSMSTVKDVVSLRFKSRQAEGVLLHGEGQRGDYITLELHRSRLALYLNLDERDDTRLRSSAGRVAVTLGSLLDDQHWHSVLIERFNKQVNLTVDSHTQHFRTKGDGDSLEVDYELSFGGIPLPGKPGTFIRKNFHGCIENLYYNGINIIDLAKRRKPQIYSVGNVTFSCSEPQLVATTFLSSSASFLSLPATTTTAAAVAAGGAEGGFSLRFQFRTWNADGLLLSVRLTPQPQRVELQISSSRLRLTLHTSAQQKSQVSTGRWVFITLLICNINAQAYRMSYLNIDFHIVFMMRFKQCVCFFSGHSVNDGLWHSVILDTRHQQITLGLDDEAASTIEPWQQLEAQGDFYFGGCPSVGCGLPTPAFQGCMRLIHINGQPVNLLQVQRGALGSYHALQFDTCSIRDRCLPNHCEHGGQCSQTWSSFRCDCSGTGHSGATCHNSLYEASCEAYQLTGGSSGYYSIDPDGSGPLGPARVYCNMTEDKVWTVLDHSSSAPVKVQGSSPQKPYIMKFNYSASPEQLRAIVTGAEQCQQEVVYRCRKSRLFNIKDGTPLSWWLDQAGERRTYWGGFLPGVQQCSCGLQENCQDMNYFCNCDAAMNAWSNDTGVLSYKDHLPMSQIVIGDTNRTGSEAVYHVGALRCYGDKSTWNAASFYQESSYLHFPTLQAELGSDISFYFKTSAPSGVFLENLGLKDFIRVELSSPSAVAFSFDVGNGPVVLSVKSHVPLNDRQWHYVRAERSVQEASLQVDQLPLRFLEAPADGHVRLQLNSQLFVGGTASRQRGFLGCIRTLAINGVNFNLEERARMTPGVSSGCPGYCSGSSSLCHNRGRCIEKSSGYVCDCSQSAYGGPSCREEVSVSFDSESSVTYTFQEPFSVMQNRSSQASSVSRESSLARENVAFSFLTSQRPAMLLSISTFSQQYIAVILATNGSLQLWYHLLADKDPEVFVPIRQNLADGRLHKIRIHREAKDVYVQIDQDIHRKYTLSSDAQLILIRSLTLGKVTGREHVHREVLQAGSKGFVGCLSSVQFNQLAPLKVALLNRGSSLVSIRGPLEESNCGALAESATSHSLLDQAAEENDDKEQRSNTAATTDDSAVIGGVVTAAVFVALCALAVLSRFLYQQRQERRGVQEKENRQALETAYRTELHLQSAGVRDTMKEYYI</sequence>
<evidence type="ECO:0000256" key="6">
    <source>
        <dbReference type="ARBA" id="ARBA00022737"/>
    </source>
</evidence>
<keyword evidence="4 12" id="KW-0812">Transmembrane</keyword>
<organism evidence="17 18">
    <name type="scientific">Merluccius polli</name>
    <name type="common">Benguela hake</name>
    <name type="synonym">Merluccius cadenati</name>
    <dbReference type="NCBI Taxonomy" id="89951"/>
    <lineage>
        <taxon>Eukaryota</taxon>
        <taxon>Metazoa</taxon>
        <taxon>Chordata</taxon>
        <taxon>Craniata</taxon>
        <taxon>Vertebrata</taxon>
        <taxon>Euteleostomi</taxon>
        <taxon>Actinopterygii</taxon>
        <taxon>Neopterygii</taxon>
        <taxon>Teleostei</taxon>
        <taxon>Neoteleostei</taxon>
        <taxon>Acanthomorphata</taxon>
        <taxon>Zeiogadaria</taxon>
        <taxon>Gadariae</taxon>
        <taxon>Gadiformes</taxon>
        <taxon>Gadoidei</taxon>
        <taxon>Merlucciidae</taxon>
        <taxon>Merluccius</taxon>
    </lineage>
</organism>
<keyword evidence="18" id="KW-1185">Reference proteome</keyword>
<dbReference type="CDD" id="cd00110">
    <property type="entry name" value="LamG"/>
    <property type="match status" value="4"/>
</dbReference>
<evidence type="ECO:0000256" key="2">
    <source>
        <dbReference type="ARBA" id="ARBA00010241"/>
    </source>
</evidence>
<proteinExistence type="inferred from homology"/>
<evidence type="ECO:0000259" key="16">
    <source>
        <dbReference type="PROSITE" id="PS51406"/>
    </source>
</evidence>
<dbReference type="InterPro" id="IPR000421">
    <property type="entry name" value="FA58C"/>
</dbReference>
<comment type="subcellular location">
    <subcellularLocation>
        <location evidence="1">Membrane</location>
        <topology evidence="1">Single-pass type I membrane protein</topology>
    </subcellularLocation>
</comment>
<reference evidence="17" key="1">
    <citation type="journal article" date="2023" name="Front. Mar. Sci.">
        <title>A new Merluccius polli reference genome to investigate the effects of global change in West African waters.</title>
        <authorList>
            <person name="Mateo J.L."/>
            <person name="Blanco-Fernandez C."/>
            <person name="Garcia-Vazquez E."/>
            <person name="Machado-Schiaffino G."/>
        </authorList>
    </citation>
    <scope>NUCLEOTIDE SEQUENCE</scope>
    <source>
        <strain evidence="17">C29</strain>
        <tissue evidence="17">Fin</tissue>
    </source>
</reference>
<feature type="domain" description="F5/8 type C" evidence="13">
    <location>
        <begin position="19"/>
        <end position="165"/>
    </location>
</feature>
<dbReference type="PANTHER" id="PTHR15036:SF84">
    <property type="entry name" value="CONTACTIN-ASSOCIATED PROTEIN-LIKE 5 ISOFORM X1"/>
    <property type="match status" value="1"/>
</dbReference>
<evidence type="ECO:0000313" key="17">
    <source>
        <dbReference type="EMBL" id="KAK0150766.1"/>
    </source>
</evidence>
<dbReference type="PROSITE" id="PS01286">
    <property type="entry name" value="FA58C_2"/>
    <property type="match status" value="1"/>
</dbReference>
<evidence type="ECO:0000259" key="13">
    <source>
        <dbReference type="PROSITE" id="PS50022"/>
    </source>
</evidence>
<feature type="domain" description="EGF-like" evidence="15">
    <location>
        <begin position="604"/>
        <end position="641"/>
    </location>
</feature>
<dbReference type="SMART" id="SM00181">
    <property type="entry name" value="EGF"/>
    <property type="match status" value="2"/>
</dbReference>
<dbReference type="Gene3D" id="2.10.25.10">
    <property type="entry name" value="Laminin"/>
    <property type="match status" value="2"/>
</dbReference>
<evidence type="ECO:0000256" key="7">
    <source>
        <dbReference type="ARBA" id="ARBA00022989"/>
    </source>
</evidence>
<evidence type="ECO:0000256" key="3">
    <source>
        <dbReference type="ARBA" id="ARBA00022536"/>
    </source>
</evidence>
<evidence type="ECO:0000313" key="18">
    <source>
        <dbReference type="Proteomes" id="UP001174136"/>
    </source>
</evidence>
<keyword evidence="5" id="KW-0732">Signal</keyword>
<dbReference type="InterPro" id="IPR000742">
    <property type="entry name" value="EGF"/>
</dbReference>
<evidence type="ECO:0000256" key="5">
    <source>
        <dbReference type="ARBA" id="ARBA00022729"/>
    </source>
</evidence>
<evidence type="ECO:0000256" key="4">
    <source>
        <dbReference type="ARBA" id="ARBA00022692"/>
    </source>
</evidence>
<keyword evidence="9 11" id="KW-1015">Disulfide bond</keyword>
<feature type="domain" description="Laminin G" evidence="14">
    <location>
        <begin position="378"/>
        <end position="602"/>
    </location>
</feature>
<evidence type="ECO:0000256" key="12">
    <source>
        <dbReference type="SAM" id="Phobius"/>
    </source>
</evidence>
<dbReference type="FunFam" id="2.60.120.200:FF:000026">
    <property type="entry name" value="contactin-associated protein-like 4 isoform X1"/>
    <property type="match status" value="1"/>
</dbReference>
<dbReference type="InterPro" id="IPR013320">
    <property type="entry name" value="ConA-like_dom_sf"/>
</dbReference>
<feature type="domain" description="Laminin G" evidence="14">
    <location>
        <begin position="849"/>
        <end position="1014"/>
    </location>
</feature>
<dbReference type="FunFam" id="2.60.120.260:FF:000016">
    <property type="entry name" value="Contactin-associated protein-like 4 isoform 1"/>
    <property type="match status" value="1"/>
</dbReference>
<feature type="disulfide bond" evidence="11">
    <location>
        <begin position="987"/>
        <end position="1014"/>
    </location>
</feature>
<dbReference type="SUPFAM" id="SSF56496">
    <property type="entry name" value="Fibrinogen C-terminal domain-like"/>
    <property type="match status" value="1"/>
</dbReference>
<keyword evidence="8 12" id="KW-0472">Membrane</keyword>
<dbReference type="SMART" id="SM00231">
    <property type="entry name" value="FA58C"/>
    <property type="match status" value="1"/>
</dbReference>
<evidence type="ECO:0000259" key="14">
    <source>
        <dbReference type="PROSITE" id="PS50025"/>
    </source>
</evidence>
<dbReference type="CDD" id="cd00057">
    <property type="entry name" value="FA58C"/>
    <property type="match status" value="1"/>
</dbReference>
<evidence type="ECO:0000256" key="11">
    <source>
        <dbReference type="PROSITE-ProRule" id="PRU00122"/>
    </source>
</evidence>
<dbReference type="NCBIfam" id="NF040941">
    <property type="entry name" value="GGGWT_bact"/>
    <property type="match status" value="1"/>
</dbReference>
<dbReference type="SUPFAM" id="SSF49899">
    <property type="entry name" value="Concanavalin A-like lectins/glucanases"/>
    <property type="match status" value="4"/>
</dbReference>
<dbReference type="InterPro" id="IPR050372">
    <property type="entry name" value="Neurexin-related_CASP"/>
</dbReference>
<dbReference type="SUPFAM" id="SSF49785">
    <property type="entry name" value="Galactose-binding domain-like"/>
    <property type="match status" value="1"/>
</dbReference>
<dbReference type="SUPFAM" id="SSF57196">
    <property type="entry name" value="EGF/Laminin"/>
    <property type="match status" value="1"/>
</dbReference>
<dbReference type="InterPro" id="IPR002181">
    <property type="entry name" value="Fibrinogen_a/b/g_C_dom"/>
</dbReference>
<dbReference type="InterPro" id="IPR001791">
    <property type="entry name" value="Laminin_G"/>
</dbReference>
<protein>
    <submittedName>
        <fullName evidence="17">Contactin-associated protein-like 5</fullName>
    </submittedName>
</protein>
<feature type="domain" description="Laminin G" evidence="14">
    <location>
        <begin position="1073"/>
        <end position="1258"/>
    </location>
</feature>
<dbReference type="CDD" id="cd00054">
    <property type="entry name" value="EGF_CA"/>
    <property type="match status" value="2"/>
</dbReference>
<dbReference type="Gene3D" id="2.60.120.1000">
    <property type="match status" value="1"/>
</dbReference>
<keyword evidence="3 10" id="KW-0245">EGF-like domain</keyword>
<keyword evidence="7 12" id="KW-1133">Transmembrane helix</keyword>
<comment type="similarity">
    <text evidence="2">Belongs to the neurexin family.</text>
</comment>
<comment type="caution">
    <text evidence="10">Lacks conserved residue(s) required for the propagation of feature annotation.</text>
</comment>
<dbReference type="PROSITE" id="PS50025">
    <property type="entry name" value="LAM_G_DOMAIN"/>
    <property type="match status" value="4"/>
</dbReference>
<name>A0AA47P4V1_MERPO</name>
<dbReference type="Gene3D" id="2.60.120.200">
    <property type="match status" value="4"/>
</dbReference>
<feature type="domain" description="EGF-like" evidence="15">
    <location>
        <begin position="1015"/>
        <end position="1053"/>
    </location>
</feature>
<dbReference type="Pfam" id="PF02210">
    <property type="entry name" value="Laminin_G_2"/>
    <property type="match status" value="4"/>
</dbReference>
<evidence type="ECO:0000256" key="1">
    <source>
        <dbReference type="ARBA" id="ARBA00004479"/>
    </source>
</evidence>
<feature type="domain" description="Laminin G" evidence="14">
    <location>
        <begin position="187"/>
        <end position="371"/>
    </location>
</feature>
<dbReference type="Gene3D" id="2.60.120.260">
    <property type="entry name" value="Galactose-binding domain-like"/>
    <property type="match status" value="1"/>
</dbReference>
<dbReference type="PANTHER" id="PTHR15036">
    <property type="entry name" value="PIKACHURIN-LIKE PROTEIN"/>
    <property type="match status" value="1"/>
</dbReference>
<dbReference type="PROSITE" id="PS51406">
    <property type="entry name" value="FIBRINOGEN_C_2"/>
    <property type="match status" value="1"/>
</dbReference>
<gene>
    <name evidence="17" type="primary">CNTNAP5_3</name>
    <name evidence="17" type="ORF">N1851_008122</name>
</gene>
<dbReference type="InterPro" id="IPR036056">
    <property type="entry name" value="Fibrinogen-like_C"/>
</dbReference>
<feature type="transmembrane region" description="Helical" evidence="12">
    <location>
        <begin position="1295"/>
        <end position="1320"/>
    </location>
</feature>
<evidence type="ECO:0000256" key="8">
    <source>
        <dbReference type="ARBA" id="ARBA00023136"/>
    </source>
</evidence>
<dbReference type="Pfam" id="PF00754">
    <property type="entry name" value="F5_F8_type_C"/>
    <property type="match status" value="1"/>
</dbReference>
<evidence type="ECO:0000256" key="9">
    <source>
        <dbReference type="ARBA" id="ARBA00023157"/>
    </source>
</evidence>
<dbReference type="EMBL" id="JAOPHQ010001440">
    <property type="protein sequence ID" value="KAK0150766.1"/>
    <property type="molecule type" value="Genomic_DNA"/>
</dbReference>
<dbReference type="Proteomes" id="UP001174136">
    <property type="component" value="Unassembled WGS sequence"/>
</dbReference>
<comment type="caution">
    <text evidence="17">The sequence shown here is derived from an EMBL/GenBank/DDBJ whole genome shotgun (WGS) entry which is preliminary data.</text>
</comment>